<dbReference type="eggNOG" id="COG2461">
    <property type="taxonomic scope" value="Bacteria"/>
</dbReference>
<dbReference type="EMBL" id="AOFM01000004">
    <property type="protein sequence ID" value="EME75689.1"/>
    <property type="molecule type" value="Genomic_DNA"/>
</dbReference>
<dbReference type="GeneID" id="92853470"/>
<reference evidence="2 3" key="1">
    <citation type="journal article" date="2013" name="Genome Announc.">
        <title>Draft Whole-Genome Sequence of Bacillus sonorensis Strain L12, a Source of Nonribosomal Lipopeptides.</title>
        <authorList>
            <person name="Adimpong D.B."/>
            <person name="Sorensen K.I."/>
            <person name="Nielsen D.S."/>
            <person name="Thorsen L."/>
            <person name="Rasmussen T.B."/>
            <person name="Derkx P.M."/>
            <person name="Jespersen L."/>
        </authorList>
    </citation>
    <scope>NUCLEOTIDE SEQUENCE [LARGE SCALE GENOMIC DNA]</scope>
    <source>
        <strain evidence="2 3">L12</strain>
    </source>
</reference>
<dbReference type="Pfam" id="PF08984">
    <property type="entry name" value="DUF1858"/>
    <property type="match status" value="1"/>
</dbReference>
<dbReference type="AlphaFoldDB" id="M5P8D2"/>
<dbReference type="Gene3D" id="1.10.3910.10">
    <property type="entry name" value="SP0561-like"/>
    <property type="match status" value="1"/>
</dbReference>
<accession>M5P8D2</accession>
<protein>
    <recommendedName>
        <fullName evidence="1">DUF1858 domain-containing protein</fullName>
    </recommendedName>
</protein>
<feature type="domain" description="DUF1858" evidence="1">
    <location>
        <begin position="2"/>
        <end position="58"/>
    </location>
</feature>
<dbReference type="InterPro" id="IPR038062">
    <property type="entry name" value="ScdA-like_N_sf"/>
</dbReference>
<name>M5P8D2_9BACI</name>
<organism evidence="2 3">
    <name type="scientific">Bacillus sonorensis L12</name>
    <dbReference type="NCBI Taxonomy" id="1274524"/>
    <lineage>
        <taxon>Bacteria</taxon>
        <taxon>Bacillati</taxon>
        <taxon>Bacillota</taxon>
        <taxon>Bacilli</taxon>
        <taxon>Bacillales</taxon>
        <taxon>Bacillaceae</taxon>
        <taxon>Bacillus</taxon>
    </lineage>
</organism>
<proteinExistence type="predicted"/>
<dbReference type="STRING" id="1274524.BSONL12_05223"/>
<evidence type="ECO:0000259" key="1">
    <source>
        <dbReference type="Pfam" id="PF08984"/>
    </source>
</evidence>
<sequence length="76" mass="8599">MDLNASVYELCTLHPELKVLMKDIGFDHIAKPGMLETAGRIMTIPKGARLKNIDLTHILTILREQGFEPVWRGDEP</sequence>
<gene>
    <name evidence="2" type="ORF">BSONL12_05223</name>
</gene>
<dbReference type="SUPFAM" id="SSF140683">
    <property type="entry name" value="SP0561-like"/>
    <property type="match status" value="1"/>
</dbReference>
<comment type="caution">
    <text evidence="2">The sequence shown here is derived from an EMBL/GenBank/DDBJ whole genome shotgun (WGS) entry which is preliminary data.</text>
</comment>
<evidence type="ECO:0000313" key="2">
    <source>
        <dbReference type="EMBL" id="EME75689.1"/>
    </source>
</evidence>
<dbReference type="RefSeq" id="WP_006637066.1">
    <property type="nucleotide sequence ID" value="NZ_AOFM01000004.1"/>
</dbReference>
<dbReference type="InterPro" id="IPR015077">
    <property type="entry name" value="DUF1858"/>
</dbReference>
<dbReference type="Proteomes" id="UP000011907">
    <property type="component" value="Unassembled WGS sequence"/>
</dbReference>
<dbReference type="PATRIC" id="fig|1274524.3.peg.1136"/>
<evidence type="ECO:0000313" key="3">
    <source>
        <dbReference type="Proteomes" id="UP000011907"/>
    </source>
</evidence>